<dbReference type="RefSeq" id="WP_144019659.1">
    <property type="nucleotide sequence ID" value="NZ_FNAF01000004.1"/>
</dbReference>
<dbReference type="STRING" id="2741.SAMN04489866_10484"/>
<sequence>MRLISFIKKLRMMFTQNANYQKRSESDLIKNNPWSSLYDRSGQPQDLYGAMEKPRTKIDSKNY</sequence>
<feature type="compositionally biased region" description="Basic and acidic residues" evidence="1">
    <location>
        <begin position="52"/>
        <end position="63"/>
    </location>
</feature>
<organism evidence="2 3">
    <name type="scientific">Peptococcus niger</name>
    <dbReference type="NCBI Taxonomy" id="2741"/>
    <lineage>
        <taxon>Bacteria</taxon>
        <taxon>Bacillati</taxon>
        <taxon>Bacillota</taxon>
        <taxon>Clostridia</taxon>
        <taxon>Eubacteriales</taxon>
        <taxon>Peptococcaceae</taxon>
        <taxon>Peptococcus</taxon>
    </lineage>
</organism>
<dbReference type="AlphaFoldDB" id="A0A1G6VN16"/>
<keyword evidence="3" id="KW-1185">Reference proteome</keyword>
<dbReference type="Proteomes" id="UP000198995">
    <property type="component" value="Unassembled WGS sequence"/>
</dbReference>
<proteinExistence type="predicted"/>
<dbReference type="EMBL" id="FNAF01000004">
    <property type="protein sequence ID" value="SDD54773.1"/>
    <property type="molecule type" value="Genomic_DNA"/>
</dbReference>
<accession>A0A1G6VN16</accession>
<gene>
    <name evidence="2" type="ORF">SAMN04489866_10484</name>
</gene>
<protein>
    <submittedName>
        <fullName evidence="2">Uncharacterized protein</fullName>
    </submittedName>
</protein>
<name>A0A1G6VN16_PEPNI</name>
<reference evidence="2 3" key="1">
    <citation type="submission" date="2016-10" db="EMBL/GenBank/DDBJ databases">
        <authorList>
            <person name="de Groot N.N."/>
        </authorList>
    </citation>
    <scope>NUCLEOTIDE SEQUENCE [LARGE SCALE GENOMIC DNA]</scope>
    <source>
        <strain evidence="2 3">DSM 20475</strain>
    </source>
</reference>
<evidence type="ECO:0000313" key="2">
    <source>
        <dbReference type="EMBL" id="SDD54773.1"/>
    </source>
</evidence>
<evidence type="ECO:0000256" key="1">
    <source>
        <dbReference type="SAM" id="MobiDB-lite"/>
    </source>
</evidence>
<feature type="region of interest" description="Disordered" evidence="1">
    <location>
        <begin position="40"/>
        <end position="63"/>
    </location>
</feature>
<evidence type="ECO:0000313" key="3">
    <source>
        <dbReference type="Proteomes" id="UP000198995"/>
    </source>
</evidence>